<proteinExistence type="inferred from homology"/>
<evidence type="ECO:0000256" key="1">
    <source>
        <dbReference type="ARBA" id="ARBA00004123"/>
    </source>
</evidence>
<comment type="subcellular location">
    <subcellularLocation>
        <location evidence="1">Nucleus</location>
    </subcellularLocation>
</comment>
<keyword evidence="4" id="KW-0539">Nucleus</keyword>
<reference evidence="6" key="1">
    <citation type="submission" date="2025-08" db="UniProtKB">
        <authorList>
            <consortium name="Ensembl"/>
        </authorList>
    </citation>
    <scope>IDENTIFICATION</scope>
</reference>
<evidence type="ECO:0000256" key="5">
    <source>
        <dbReference type="ARBA" id="ARBA00025784"/>
    </source>
</evidence>
<evidence type="ECO:0000256" key="2">
    <source>
        <dbReference type="ARBA" id="ARBA00023015"/>
    </source>
</evidence>
<dbReference type="STRING" id="43700.ENSMALP00000013519"/>
<dbReference type="PANTHER" id="PTHR15950">
    <property type="entry name" value="TRANSCRIPTION COFACTOR VESTIGIAL-LIKE PROTEIN"/>
    <property type="match status" value="1"/>
</dbReference>
<dbReference type="AlphaFoldDB" id="A0A3Q3J529"/>
<name>A0A3Q3J529_MONAL</name>
<dbReference type="GO" id="GO:0005634">
    <property type="term" value="C:nucleus"/>
    <property type="evidence" value="ECO:0007669"/>
    <property type="project" value="UniProtKB-SubCell"/>
</dbReference>
<protein>
    <submittedName>
        <fullName evidence="6">Uncharacterized protein</fullName>
    </submittedName>
</protein>
<keyword evidence="3" id="KW-0804">Transcription</keyword>
<evidence type="ECO:0000256" key="4">
    <source>
        <dbReference type="ARBA" id="ARBA00023242"/>
    </source>
</evidence>
<evidence type="ECO:0000313" key="7">
    <source>
        <dbReference type="Proteomes" id="UP000261600"/>
    </source>
</evidence>
<organism evidence="6 7">
    <name type="scientific">Monopterus albus</name>
    <name type="common">Swamp eel</name>
    <dbReference type="NCBI Taxonomy" id="43700"/>
    <lineage>
        <taxon>Eukaryota</taxon>
        <taxon>Metazoa</taxon>
        <taxon>Chordata</taxon>
        <taxon>Craniata</taxon>
        <taxon>Vertebrata</taxon>
        <taxon>Euteleostomi</taxon>
        <taxon>Actinopterygii</taxon>
        <taxon>Neopterygii</taxon>
        <taxon>Teleostei</taxon>
        <taxon>Neoteleostei</taxon>
        <taxon>Acanthomorphata</taxon>
        <taxon>Anabantaria</taxon>
        <taxon>Synbranchiformes</taxon>
        <taxon>Synbranchidae</taxon>
        <taxon>Monopterus</taxon>
    </lineage>
</organism>
<dbReference type="GO" id="GO:0006355">
    <property type="term" value="P:regulation of DNA-templated transcription"/>
    <property type="evidence" value="ECO:0007669"/>
    <property type="project" value="InterPro"/>
</dbReference>
<dbReference type="PANTHER" id="PTHR15950:SF17">
    <property type="entry name" value="TRANSCRIPTION COFACTOR VESTIGIAL-LIKE PROTEIN 2"/>
    <property type="match status" value="1"/>
</dbReference>
<accession>A0A3Q3J529</accession>
<dbReference type="InterPro" id="IPR011520">
    <property type="entry name" value="Vg_fam"/>
</dbReference>
<dbReference type="Proteomes" id="UP000261600">
    <property type="component" value="Unplaced"/>
</dbReference>
<dbReference type="Pfam" id="PF07545">
    <property type="entry name" value="Vg_Tdu"/>
    <property type="match status" value="1"/>
</dbReference>
<dbReference type="Ensembl" id="ENSMALT00000013812.1">
    <property type="protein sequence ID" value="ENSMALP00000013519.1"/>
    <property type="gene ID" value="ENSMALG00000009561.1"/>
</dbReference>
<sequence length="195" mass="21121">MQQTENNDRTDSPRAVKVEEHSQCVILTYFQGDINSMVDAHFTRALSKVCKTRPPPTKTKKIRKAFKLGEHTKSTCSAVNCSTESLVPPAAGRLRTFSPTNDAPASWTPLNTRSGEGPGLPPIAYSLSPQGLNLSGQQYTTSLLNLLHSDRGETGPSMASSSKSELLPSWTVPQGFRESVDPPVVFEPGKPAVIK</sequence>
<evidence type="ECO:0000313" key="6">
    <source>
        <dbReference type="Ensembl" id="ENSMALP00000013519.1"/>
    </source>
</evidence>
<keyword evidence="7" id="KW-1185">Reference proteome</keyword>
<reference evidence="6" key="2">
    <citation type="submission" date="2025-09" db="UniProtKB">
        <authorList>
            <consortium name="Ensembl"/>
        </authorList>
    </citation>
    <scope>IDENTIFICATION</scope>
</reference>
<keyword evidence="2" id="KW-0805">Transcription regulation</keyword>
<comment type="similarity">
    <text evidence="5">Belongs to the vestigial family.</text>
</comment>
<evidence type="ECO:0000256" key="3">
    <source>
        <dbReference type="ARBA" id="ARBA00023163"/>
    </source>
</evidence>